<protein>
    <recommendedName>
        <fullName evidence="5">LysM domain-containing protein</fullName>
    </recommendedName>
</protein>
<organism evidence="3 4">
    <name type="scientific">Agrococcus jejuensis</name>
    <dbReference type="NCBI Taxonomy" id="399736"/>
    <lineage>
        <taxon>Bacteria</taxon>
        <taxon>Bacillati</taxon>
        <taxon>Actinomycetota</taxon>
        <taxon>Actinomycetes</taxon>
        <taxon>Micrococcales</taxon>
        <taxon>Microbacteriaceae</taxon>
        <taxon>Agrococcus</taxon>
    </lineage>
</organism>
<dbReference type="InterPro" id="IPR018392">
    <property type="entry name" value="LysM"/>
</dbReference>
<proteinExistence type="predicted"/>
<evidence type="ECO:0000313" key="4">
    <source>
        <dbReference type="Proteomes" id="UP000198822"/>
    </source>
</evidence>
<feature type="signal peptide" evidence="2">
    <location>
        <begin position="1"/>
        <end position="22"/>
    </location>
</feature>
<evidence type="ECO:0008006" key="5">
    <source>
        <dbReference type="Google" id="ProtNLM"/>
    </source>
</evidence>
<dbReference type="AlphaFoldDB" id="A0A1G8E027"/>
<dbReference type="RefSeq" id="WP_092504381.1">
    <property type="nucleotide sequence ID" value="NZ_LT629695.1"/>
</dbReference>
<accession>A0A1G8E027</accession>
<reference evidence="4" key="1">
    <citation type="submission" date="2016-10" db="EMBL/GenBank/DDBJ databases">
        <authorList>
            <person name="Varghese N."/>
            <person name="Submissions S."/>
        </authorList>
    </citation>
    <scope>NUCLEOTIDE SEQUENCE [LARGE SCALE GENOMIC DNA]</scope>
    <source>
        <strain evidence="4">DSM 22002</strain>
    </source>
</reference>
<feature type="chain" id="PRO_5009243296" description="LysM domain-containing protein" evidence="2">
    <location>
        <begin position="23"/>
        <end position="129"/>
    </location>
</feature>
<feature type="region of interest" description="Disordered" evidence="1">
    <location>
        <begin position="26"/>
        <end position="62"/>
    </location>
</feature>
<sequence length="129" mass="12935">MPRRLLALAALAVAVASVAACADGASVDPMPSTSATPTAAPDESQQPVVADDAGPSEQAMGEATLVEPGAYEYVVASGDTLGAVAARFGLCVRDISPVTEQGLTLMAGESFVVQRRVDEPLGTVACAMG</sequence>
<evidence type="ECO:0000256" key="2">
    <source>
        <dbReference type="SAM" id="SignalP"/>
    </source>
</evidence>
<dbReference type="Proteomes" id="UP000198822">
    <property type="component" value="Chromosome I"/>
</dbReference>
<evidence type="ECO:0000256" key="1">
    <source>
        <dbReference type="SAM" id="MobiDB-lite"/>
    </source>
</evidence>
<gene>
    <name evidence="3" type="ORF">SAMN04489720_1839</name>
</gene>
<dbReference type="EMBL" id="LT629695">
    <property type="protein sequence ID" value="SDH63217.1"/>
    <property type="molecule type" value="Genomic_DNA"/>
</dbReference>
<evidence type="ECO:0000313" key="3">
    <source>
        <dbReference type="EMBL" id="SDH63217.1"/>
    </source>
</evidence>
<keyword evidence="4" id="KW-1185">Reference proteome</keyword>
<keyword evidence="2" id="KW-0732">Signal</keyword>
<name>A0A1G8E027_9MICO</name>
<feature type="compositionally biased region" description="Polar residues" evidence="1">
    <location>
        <begin position="31"/>
        <end position="47"/>
    </location>
</feature>
<dbReference type="STRING" id="399736.SAMN04489720_1839"/>
<dbReference type="OrthoDB" id="5104630at2"/>
<dbReference type="CDD" id="cd00118">
    <property type="entry name" value="LysM"/>
    <property type="match status" value="1"/>
</dbReference>
<dbReference type="PROSITE" id="PS51257">
    <property type="entry name" value="PROKAR_LIPOPROTEIN"/>
    <property type="match status" value="1"/>
</dbReference>